<dbReference type="InterPro" id="IPR011063">
    <property type="entry name" value="TilS/TtcA_N"/>
</dbReference>
<evidence type="ECO:0000313" key="9">
    <source>
        <dbReference type="EMBL" id="MXO57808.1"/>
    </source>
</evidence>
<dbReference type="GO" id="GO:0005737">
    <property type="term" value="C:cytoplasm"/>
    <property type="evidence" value="ECO:0007669"/>
    <property type="project" value="UniProtKB-SubCell"/>
</dbReference>
<dbReference type="CDD" id="cd01992">
    <property type="entry name" value="TilS_N"/>
    <property type="match status" value="1"/>
</dbReference>
<dbReference type="EC" id="6.3.4.19" evidence="6"/>
<dbReference type="AlphaFoldDB" id="A0A6I4SQX7"/>
<comment type="domain">
    <text evidence="6">The N-terminal region contains the highly conserved SGGXDS motif, predicted to be a P-loop motif involved in ATP binding.</text>
</comment>
<evidence type="ECO:0000256" key="6">
    <source>
        <dbReference type="HAMAP-Rule" id="MF_01161"/>
    </source>
</evidence>
<evidence type="ECO:0000313" key="10">
    <source>
        <dbReference type="Proteomes" id="UP000468943"/>
    </source>
</evidence>
<comment type="similarity">
    <text evidence="6">Belongs to the tRNA(Ile)-lysidine synthase family.</text>
</comment>
<dbReference type="NCBIfam" id="TIGR02432">
    <property type="entry name" value="lysidine_TilS_N"/>
    <property type="match status" value="1"/>
</dbReference>
<feature type="region of interest" description="Disordered" evidence="7">
    <location>
        <begin position="345"/>
        <end position="375"/>
    </location>
</feature>
<keyword evidence="3 6" id="KW-0547">Nucleotide-binding</keyword>
<comment type="function">
    <text evidence="6">Ligates lysine onto the cytidine present at position 34 of the AUA codon-specific tRNA(Ile) that contains the anticodon CAU, in an ATP-dependent manner. Cytidine is converted to lysidine, thus changing the amino acid specificity of the tRNA from methionine to isoleucine.</text>
</comment>
<name>A0A6I4SQX7_9SPHN</name>
<comment type="catalytic activity">
    <reaction evidence="5 6">
        <text>cytidine(34) in tRNA(Ile2) + L-lysine + ATP = lysidine(34) in tRNA(Ile2) + AMP + diphosphate + H(+)</text>
        <dbReference type="Rhea" id="RHEA:43744"/>
        <dbReference type="Rhea" id="RHEA-COMP:10625"/>
        <dbReference type="Rhea" id="RHEA-COMP:10670"/>
        <dbReference type="ChEBI" id="CHEBI:15378"/>
        <dbReference type="ChEBI" id="CHEBI:30616"/>
        <dbReference type="ChEBI" id="CHEBI:32551"/>
        <dbReference type="ChEBI" id="CHEBI:33019"/>
        <dbReference type="ChEBI" id="CHEBI:82748"/>
        <dbReference type="ChEBI" id="CHEBI:83665"/>
        <dbReference type="ChEBI" id="CHEBI:456215"/>
        <dbReference type="EC" id="6.3.4.19"/>
    </reaction>
</comment>
<dbReference type="PANTHER" id="PTHR43033:SF5">
    <property type="entry name" value="TRNA(ILE)-LYSIDINE SYNTHETASE"/>
    <property type="match status" value="1"/>
</dbReference>
<dbReference type="GO" id="GO:0032267">
    <property type="term" value="F:tRNA(Ile)-lysidine synthase activity"/>
    <property type="evidence" value="ECO:0007669"/>
    <property type="project" value="UniProtKB-EC"/>
</dbReference>
<keyword evidence="6" id="KW-0963">Cytoplasm</keyword>
<evidence type="ECO:0000256" key="2">
    <source>
        <dbReference type="ARBA" id="ARBA00022694"/>
    </source>
</evidence>
<dbReference type="GO" id="GO:0005524">
    <property type="term" value="F:ATP binding"/>
    <property type="evidence" value="ECO:0007669"/>
    <property type="project" value="UniProtKB-UniRule"/>
</dbReference>
<dbReference type="Proteomes" id="UP000468943">
    <property type="component" value="Unassembled WGS sequence"/>
</dbReference>
<dbReference type="SUPFAM" id="SSF52402">
    <property type="entry name" value="Adenine nucleotide alpha hydrolases-like"/>
    <property type="match status" value="1"/>
</dbReference>
<gene>
    <name evidence="6 9" type="primary">tilS</name>
    <name evidence="9" type="ORF">GRI36_13070</name>
</gene>
<accession>A0A6I4SQX7</accession>
<dbReference type="EMBL" id="WTYS01000001">
    <property type="protein sequence ID" value="MXO57808.1"/>
    <property type="molecule type" value="Genomic_DNA"/>
</dbReference>
<evidence type="ECO:0000256" key="5">
    <source>
        <dbReference type="ARBA" id="ARBA00048539"/>
    </source>
</evidence>
<dbReference type="GO" id="GO:0006400">
    <property type="term" value="P:tRNA modification"/>
    <property type="evidence" value="ECO:0007669"/>
    <property type="project" value="UniProtKB-UniRule"/>
</dbReference>
<protein>
    <recommendedName>
        <fullName evidence="6">tRNA(Ile)-lysidine synthase</fullName>
        <ecNumber evidence="6">6.3.4.19</ecNumber>
    </recommendedName>
    <alternativeName>
        <fullName evidence="6">tRNA(Ile)-2-lysyl-cytidine synthase</fullName>
    </alternativeName>
    <alternativeName>
        <fullName evidence="6">tRNA(Ile)-lysidine synthetase</fullName>
    </alternativeName>
</protein>
<comment type="subcellular location">
    <subcellularLocation>
        <location evidence="6">Cytoplasm</location>
    </subcellularLocation>
</comment>
<feature type="binding site" evidence="6">
    <location>
        <begin position="70"/>
        <end position="75"/>
    </location>
    <ligand>
        <name>ATP</name>
        <dbReference type="ChEBI" id="CHEBI:30616"/>
    </ligand>
</feature>
<organism evidence="9 10">
    <name type="scientific">Pontixanthobacter gangjinensis</name>
    <dbReference type="NCBI Taxonomy" id="1028742"/>
    <lineage>
        <taxon>Bacteria</taxon>
        <taxon>Pseudomonadati</taxon>
        <taxon>Pseudomonadota</taxon>
        <taxon>Alphaproteobacteria</taxon>
        <taxon>Sphingomonadales</taxon>
        <taxon>Erythrobacteraceae</taxon>
        <taxon>Pontixanthobacter</taxon>
    </lineage>
</organism>
<proteinExistence type="inferred from homology"/>
<dbReference type="InterPro" id="IPR012094">
    <property type="entry name" value="tRNA_Ile_lys_synt"/>
</dbReference>
<reference evidence="9 10" key="1">
    <citation type="submission" date="2019-12" db="EMBL/GenBank/DDBJ databases">
        <title>Genomic-based taxomic classification of the family Erythrobacteraceae.</title>
        <authorList>
            <person name="Xu L."/>
        </authorList>
    </citation>
    <scope>NUCLEOTIDE SEQUENCE [LARGE SCALE GENOMIC DNA]</scope>
    <source>
        <strain evidence="9 10">JCM 17802</strain>
    </source>
</reference>
<dbReference type="InterPro" id="IPR014729">
    <property type="entry name" value="Rossmann-like_a/b/a_fold"/>
</dbReference>
<evidence type="ECO:0000256" key="3">
    <source>
        <dbReference type="ARBA" id="ARBA00022741"/>
    </source>
</evidence>
<comment type="caution">
    <text evidence="9">The sequence shown here is derived from an EMBL/GenBank/DDBJ whole genome shotgun (WGS) entry which is preliminary data.</text>
</comment>
<dbReference type="Gene3D" id="3.40.50.620">
    <property type="entry name" value="HUPs"/>
    <property type="match status" value="1"/>
</dbReference>
<dbReference type="OrthoDB" id="9807403at2"/>
<dbReference type="HAMAP" id="MF_01161">
    <property type="entry name" value="tRNA_Ile_lys_synt"/>
    <property type="match status" value="1"/>
</dbReference>
<dbReference type="InterPro" id="IPR012795">
    <property type="entry name" value="tRNA_Ile_lys_synt_N"/>
</dbReference>
<keyword evidence="1 6" id="KW-0436">Ligase</keyword>
<sequence length="375" mass="41697">MTPIVRVSPWLSLLTPILRLRRGGWLTNINAILARLRAIDSLVDRDLVERFRHDIGGLWATDAKLGVAVSGGADSLALLLLAREALPGMVEAATIDHGLRPESAKEAQHVVEICDRLEIPHVTLKVTVESGNLQANAREARYAALANWHDRRSLGALATAHHADDQAETLLMRLNRGSGLSGLAGIRAKSWIRPKETGGEYRLLRPLLGWRKSELIEVTRRANIGWISDPSNEDDNFDRVRVRKALAEQDWLDPVALSKSAQLLGEVWSDVEWEASAKLNRSVVRQDDGFVFFGSAGRVFEIENVLWICEQMGKKVSRSEADQLLNRMLEEKKTSLAGIQVRKIMHPTGPNSSQAGWKFESEPPRKAGSRPKSNN</sequence>
<evidence type="ECO:0000256" key="7">
    <source>
        <dbReference type="SAM" id="MobiDB-lite"/>
    </source>
</evidence>
<evidence type="ECO:0000256" key="4">
    <source>
        <dbReference type="ARBA" id="ARBA00022840"/>
    </source>
</evidence>
<dbReference type="Pfam" id="PF01171">
    <property type="entry name" value="ATP_bind_3"/>
    <property type="match status" value="1"/>
</dbReference>
<evidence type="ECO:0000259" key="8">
    <source>
        <dbReference type="Pfam" id="PF01171"/>
    </source>
</evidence>
<keyword evidence="4 6" id="KW-0067">ATP-binding</keyword>
<keyword evidence="2 6" id="KW-0819">tRNA processing</keyword>
<evidence type="ECO:0000256" key="1">
    <source>
        <dbReference type="ARBA" id="ARBA00022598"/>
    </source>
</evidence>
<feature type="domain" description="tRNA(Ile)-lysidine/2-thiocytidine synthase N-terminal" evidence="8">
    <location>
        <begin position="65"/>
        <end position="244"/>
    </location>
</feature>
<keyword evidence="10" id="KW-1185">Reference proteome</keyword>
<dbReference type="PANTHER" id="PTHR43033">
    <property type="entry name" value="TRNA(ILE)-LYSIDINE SYNTHASE-RELATED"/>
    <property type="match status" value="1"/>
</dbReference>